<dbReference type="AlphaFoldDB" id="A0A8T5UVC8"/>
<organism evidence="1 2">
    <name type="scientific">Methanobacterium spitsbergense</name>
    <dbReference type="NCBI Taxonomy" id="2874285"/>
    <lineage>
        <taxon>Archaea</taxon>
        <taxon>Methanobacteriati</taxon>
        <taxon>Methanobacteriota</taxon>
        <taxon>Methanomada group</taxon>
        <taxon>Methanobacteria</taxon>
        <taxon>Methanobacteriales</taxon>
        <taxon>Methanobacteriaceae</taxon>
        <taxon>Methanobacterium</taxon>
    </lineage>
</organism>
<dbReference type="EMBL" id="JAIOUQ010000009">
    <property type="protein sequence ID" value="MBZ2166187.1"/>
    <property type="molecule type" value="Genomic_DNA"/>
</dbReference>
<evidence type="ECO:0000313" key="1">
    <source>
        <dbReference type="EMBL" id="MBZ2166187.1"/>
    </source>
</evidence>
<gene>
    <name evidence="1" type="ORF">K8N75_09065</name>
</gene>
<accession>A0A8T5UVC8</accession>
<reference evidence="2" key="1">
    <citation type="journal article" date="2022" name="Microbiol. Resour. Announc.">
        <title>Draft Genome Sequence of a Methanogenic Archaeon from West Spitsbergen Permafrost.</title>
        <authorList>
            <person name="Trubitsyn V."/>
            <person name="Rivkina E."/>
            <person name="Shcherbakova V."/>
        </authorList>
    </citation>
    <scope>NUCLEOTIDE SEQUENCE [LARGE SCALE GENOMIC DNA]</scope>
    <source>
        <strain evidence="2">VT</strain>
    </source>
</reference>
<keyword evidence="2" id="KW-1185">Reference proteome</keyword>
<protein>
    <submittedName>
        <fullName evidence="1">Uncharacterized protein</fullName>
    </submittedName>
</protein>
<dbReference type="RefSeq" id="WP_223791749.1">
    <property type="nucleotide sequence ID" value="NZ_JAIOUQ010000009.1"/>
</dbReference>
<dbReference type="Proteomes" id="UP000825933">
    <property type="component" value="Unassembled WGS sequence"/>
</dbReference>
<proteinExistence type="predicted"/>
<evidence type="ECO:0000313" key="2">
    <source>
        <dbReference type="Proteomes" id="UP000825933"/>
    </source>
</evidence>
<comment type="caution">
    <text evidence="1">The sequence shown here is derived from an EMBL/GenBank/DDBJ whole genome shotgun (WGS) entry which is preliminary data.</text>
</comment>
<name>A0A8T5UVC8_9EURY</name>
<sequence length="130" mass="15695">MLKFDEYEIKVNKPFATDMVIKFVDNGVNREQYRFISNRLHNQNLYLDNEYSMTSEIEYNESLQTLSIEVTIIIPNRIMPKDADKTKEIFIIHINRFQKFYERINQSLNYRKTKKLNINRFNSQNNGSQM</sequence>